<feature type="coiled-coil region" evidence="1">
    <location>
        <begin position="92"/>
        <end position="140"/>
    </location>
</feature>
<sequence length="207" mass="23854">MQRNNVIDREQQAAHHTSRDITLAMSHLQQPRESICSYSYRLLYSSFMAQGTEINHLKTQISQLASDCEYYKQSWKQTDEYNKSISHQGEELKGLKAEVLRLTTERKDLLDEMGRREKDKVSIENAFVNLERQHQDLVQEMKFFEPMYQAYLDGKFQLRKPTSSASTEATSASGSMDSMIDPTLCQHACPEEFEEGGITGHGMKEDE</sequence>
<dbReference type="EMBL" id="JAVHJL010000012">
    <property type="protein sequence ID" value="KAK6495805.1"/>
    <property type="molecule type" value="Genomic_DNA"/>
</dbReference>
<dbReference type="AlphaFoldDB" id="A0AAV9VXJ4"/>
<organism evidence="2 3">
    <name type="scientific">Arthrobotrys musiformis</name>
    <dbReference type="NCBI Taxonomy" id="47236"/>
    <lineage>
        <taxon>Eukaryota</taxon>
        <taxon>Fungi</taxon>
        <taxon>Dikarya</taxon>
        <taxon>Ascomycota</taxon>
        <taxon>Pezizomycotina</taxon>
        <taxon>Orbiliomycetes</taxon>
        <taxon>Orbiliales</taxon>
        <taxon>Orbiliaceae</taxon>
        <taxon>Arthrobotrys</taxon>
    </lineage>
</organism>
<accession>A0AAV9VXJ4</accession>
<protein>
    <submittedName>
        <fullName evidence="2">Uncharacterized protein</fullName>
    </submittedName>
</protein>
<reference evidence="2 3" key="1">
    <citation type="submission" date="2023-08" db="EMBL/GenBank/DDBJ databases">
        <authorList>
            <person name="Palmer J.M."/>
        </authorList>
    </citation>
    <scope>NUCLEOTIDE SEQUENCE [LARGE SCALE GENOMIC DNA]</scope>
    <source>
        <strain evidence="2 3">TWF481</strain>
    </source>
</reference>
<dbReference type="Proteomes" id="UP001370758">
    <property type="component" value="Unassembled WGS sequence"/>
</dbReference>
<name>A0AAV9VXJ4_9PEZI</name>
<gene>
    <name evidence="2" type="ORF">TWF481_002851</name>
</gene>
<keyword evidence="1" id="KW-0175">Coiled coil</keyword>
<proteinExistence type="predicted"/>
<keyword evidence="3" id="KW-1185">Reference proteome</keyword>
<evidence type="ECO:0000313" key="3">
    <source>
        <dbReference type="Proteomes" id="UP001370758"/>
    </source>
</evidence>
<evidence type="ECO:0000313" key="2">
    <source>
        <dbReference type="EMBL" id="KAK6495805.1"/>
    </source>
</evidence>
<evidence type="ECO:0000256" key="1">
    <source>
        <dbReference type="SAM" id="Coils"/>
    </source>
</evidence>
<comment type="caution">
    <text evidence="2">The sequence shown here is derived from an EMBL/GenBank/DDBJ whole genome shotgun (WGS) entry which is preliminary data.</text>
</comment>